<evidence type="ECO:0000313" key="3">
    <source>
        <dbReference type="EMBL" id="POR34751.1"/>
    </source>
</evidence>
<comment type="caution">
    <text evidence="3">The sequence shown here is derived from an EMBL/GenBank/DDBJ whole genome shotgun (WGS) entry which is preliminary data.</text>
</comment>
<feature type="signal peptide" evidence="2">
    <location>
        <begin position="1"/>
        <end position="18"/>
    </location>
</feature>
<evidence type="ECO:0000256" key="2">
    <source>
        <dbReference type="SAM" id="SignalP"/>
    </source>
</evidence>
<dbReference type="EMBL" id="PKSG01000491">
    <property type="protein sequence ID" value="POR34751.1"/>
    <property type="molecule type" value="Genomic_DNA"/>
</dbReference>
<organism evidence="3 4">
    <name type="scientific">Tolypocladium paradoxum</name>
    <dbReference type="NCBI Taxonomy" id="94208"/>
    <lineage>
        <taxon>Eukaryota</taxon>
        <taxon>Fungi</taxon>
        <taxon>Dikarya</taxon>
        <taxon>Ascomycota</taxon>
        <taxon>Pezizomycotina</taxon>
        <taxon>Sordariomycetes</taxon>
        <taxon>Hypocreomycetidae</taxon>
        <taxon>Hypocreales</taxon>
        <taxon>Ophiocordycipitaceae</taxon>
        <taxon>Tolypocladium</taxon>
    </lineage>
</organism>
<sequence>MKVSTTTLLLAAALGVAAHPSGHAHKHMHRSAVEKRTEFYMPKKPAPPAPVKAAPTSVAAPPAPTSTTHAQPPASSPSGSGYGIGASAYTSFCGGKSSKRATAAEIAYKGNVGAPGNYGCNMMLIQSNIANQYDSTMTFTNAGSKTQKCACWNKIGPDNGINGFFLGNQVFTFNLAPGGKQNVACDANTQGGCACGPGELSLSLGQFADTWVEFDFANESNKGWSGADASCLVAAKYGLTIQGLKVCASNICSTINAGGTGDNAYLAGMEDADGVGLNLPAGKVNLQVTIDYQG</sequence>
<dbReference type="PANTHER" id="PTHR42039">
    <property type="entry name" value="PUTATIVE (AFU_ORTHOLOGUE AFUA_3G02940)-RELATED"/>
    <property type="match status" value="1"/>
</dbReference>
<protein>
    <submittedName>
        <fullName evidence="3">Allergen Asp f 4</fullName>
    </submittedName>
</protein>
<dbReference type="GO" id="GO:0005576">
    <property type="term" value="C:extracellular region"/>
    <property type="evidence" value="ECO:0007669"/>
    <property type="project" value="InterPro"/>
</dbReference>
<keyword evidence="2" id="KW-0732">Signal</keyword>
<dbReference type="PANTHER" id="PTHR42039:SF1">
    <property type="entry name" value="PUTATIVE (AFU_ORTHOLOGUE AFUA_3G02940)-RELATED"/>
    <property type="match status" value="1"/>
</dbReference>
<proteinExistence type="predicted"/>
<dbReference type="GO" id="GO:0019863">
    <property type="term" value="F:IgE binding"/>
    <property type="evidence" value="ECO:0007669"/>
    <property type="project" value="InterPro"/>
</dbReference>
<evidence type="ECO:0000313" key="4">
    <source>
        <dbReference type="Proteomes" id="UP000237481"/>
    </source>
</evidence>
<dbReference type="InterPro" id="IPR038903">
    <property type="entry name" value="Allergen_Asp_f_4"/>
</dbReference>
<evidence type="ECO:0000256" key="1">
    <source>
        <dbReference type="SAM" id="MobiDB-lite"/>
    </source>
</evidence>
<keyword evidence="4" id="KW-1185">Reference proteome</keyword>
<gene>
    <name evidence="3" type="ORF">TPAR_05072</name>
</gene>
<dbReference type="OrthoDB" id="118256at2759"/>
<feature type="compositionally biased region" description="Low complexity" evidence="1">
    <location>
        <begin position="51"/>
        <end position="79"/>
    </location>
</feature>
<name>A0A2S4KX57_9HYPO</name>
<feature type="region of interest" description="Disordered" evidence="1">
    <location>
        <begin position="41"/>
        <end position="79"/>
    </location>
</feature>
<accession>A0A2S4KX57</accession>
<reference evidence="3 4" key="1">
    <citation type="submission" date="2018-01" db="EMBL/GenBank/DDBJ databases">
        <title>Harnessing the power of phylogenomics to disentangle the directionality and signatures of interkingdom host jumping in the parasitic fungal genus Tolypocladium.</title>
        <authorList>
            <person name="Quandt C.A."/>
            <person name="Patterson W."/>
            <person name="Spatafora J.W."/>
        </authorList>
    </citation>
    <scope>NUCLEOTIDE SEQUENCE [LARGE SCALE GENOMIC DNA]</scope>
    <source>
        <strain evidence="3 4">NRBC 100945</strain>
    </source>
</reference>
<feature type="chain" id="PRO_5015614917" evidence="2">
    <location>
        <begin position="19"/>
        <end position="294"/>
    </location>
</feature>
<dbReference type="Pfam" id="PF25312">
    <property type="entry name" value="Allergen_Asp_f_4"/>
    <property type="match status" value="1"/>
</dbReference>
<dbReference type="Proteomes" id="UP000237481">
    <property type="component" value="Unassembled WGS sequence"/>
</dbReference>
<dbReference type="AlphaFoldDB" id="A0A2S4KX57"/>